<dbReference type="Pfam" id="PF13041">
    <property type="entry name" value="PPR_2"/>
    <property type="match status" value="1"/>
</dbReference>
<dbReference type="OrthoDB" id="1654150at2759"/>
<dbReference type="Gene3D" id="1.25.40.10">
    <property type="entry name" value="Tetratricopeptide repeat domain"/>
    <property type="match status" value="2"/>
</dbReference>
<proteinExistence type="predicted"/>
<dbReference type="Pfam" id="PF01535">
    <property type="entry name" value="PPR"/>
    <property type="match status" value="2"/>
</dbReference>
<evidence type="ECO:0000256" key="1">
    <source>
        <dbReference type="ARBA" id="ARBA00022737"/>
    </source>
</evidence>
<dbReference type="FunFam" id="1.25.40.10:FF:000366">
    <property type="entry name" value="Pentatricopeptide (PPR) repeat-containing protein"/>
    <property type="match status" value="1"/>
</dbReference>
<dbReference type="EMBL" id="MVGT01002683">
    <property type="protein sequence ID" value="OVA06901.1"/>
    <property type="molecule type" value="Genomic_DNA"/>
</dbReference>
<dbReference type="PROSITE" id="PS51375">
    <property type="entry name" value="PPR"/>
    <property type="match status" value="2"/>
</dbReference>
<feature type="repeat" description="PPR" evidence="2">
    <location>
        <begin position="114"/>
        <end position="148"/>
    </location>
</feature>
<name>A0A200Q8U0_MACCD</name>
<comment type="caution">
    <text evidence="3">The sequence shown here is derived from an EMBL/GenBank/DDBJ whole genome shotgun (WGS) entry which is preliminary data.</text>
</comment>
<dbReference type="GO" id="GO:0009451">
    <property type="term" value="P:RNA modification"/>
    <property type="evidence" value="ECO:0007669"/>
    <property type="project" value="InterPro"/>
</dbReference>
<dbReference type="AlphaFoldDB" id="A0A200Q8U0"/>
<accession>A0A200Q8U0</accession>
<dbReference type="OMA" id="RTVMENT"/>
<dbReference type="FunFam" id="1.25.40.10:FF:000031">
    <property type="entry name" value="Pentatricopeptide repeat-containing protein mitochondrial"/>
    <property type="match status" value="1"/>
</dbReference>
<sequence>MLEMMFCEMPEKDVISWSTLIMGYVQGGQLEKGLECFREMREKGLVPNEAILVTVLSASAQLGLLEHGQLVHFTIRSLKFRMSVAVGTALIDVYAKCGCIDMSRQVFKEMPQRDVWSWNVMICGLATHGLGKEALELFQKFINEGLHPVNVTFVGVLNGCSRSGIMDEGRRHFKLMTEAYGIELEMEHYGCMVDLLGRAGFVAEALELIEKMTIQPDPVLLGTLLGACKIHGLVELGEELGRKLIELDPTHDGHYVLLANIYAKARKWEDVVKVRQLMVDRGANKVAGWSLIEAKGKVHRFIAGDREHERSSEIYKMINVIDRRLAEAGYSPDVSPVLHDIGKEEK</sequence>
<organism evidence="3 4">
    <name type="scientific">Macleaya cordata</name>
    <name type="common">Five-seeded plume-poppy</name>
    <name type="synonym">Bocconia cordata</name>
    <dbReference type="NCBI Taxonomy" id="56857"/>
    <lineage>
        <taxon>Eukaryota</taxon>
        <taxon>Viridiplantae</taxon>
        <taxon>Streptophyta</taxon>
        <taxon>Embryophyta</taxon>
        <taxon>Tracheophyta</taxon>
        <taxon>Spermatophyta</taxon>
        <taxon>Magnoliopsida</taxon>
        <taxon>Ranunculales</taxon>
        <taxon>Papaveraceae</taxon>
        <taxon>Papaveroideae</taxon>
        <taxon>Macleaya</taxon>
    </lineage>
</organism>
<keyword evidence="4" id="KW-1185">Reference proteome</keyword>
<dbReference type="Pfam" id="PF20431">
    <property type="entry name" value="E_motif"/>
    <property type="match status" value="1"/>
</dbReference>
<dbReference type="GO" id="GO:0003723">
    <property type="term" value="F:RNA binding"/>
    <property type="evidence" value="ECO:0007669"/>
    <property type="project" value="InterPro"/>
</dbReference>
<dbReference type="PANTHER" id="PTHR47926:SF367">
    <property type="entry name" value="DYW DOMAIN-CONTAINING PROTEIN"/>
    <property type="match status" value="1"/>
</dbReference>
<evidence type="ECO:0000256" key="2">
    <source>
        <dbReference type="PROSITE-ProRule" id="PRU00708"/>
    </source>
</evidence>
<dbReference type="InterPro" id="IPR002885">
    <property type="entry name" value="PPR_rpt"/>
</dbReference>
<gene>
    <name evidence="3" type="ORF">BVC80_8871g23</name>
</gene>
<dbReference type="InParanoid" id="A0A200Q8U0"/>
<keyword evidence="1" id="KW-0677">Repeat</keyword>
<dbReference type="Proteomes" id="UP000195402">
    <property type="component" value="Unassembled WGS sequence"/>
</dbReference>
<dbReference type="InterPro" id="IPR011990">
    <property type="entry name" value="TPR-like_helical_dom_sf"/>
</dbReference>
<dbReference type="PANTHER" id="PTHR47926">
    <property type="entry name" value="PENTATRICOPEPTIDE REPEAT-CONTAINING PROTEIN"/>
    <property type="match status" value="1"/>
</dbReference>
<reference evidence="3 4" key="1">
    <citation type="journal article" date="2017" name="Mol. Plant">
        <title>The Genome of Medicinal Plant Macleaya cordata Provides New Insights into Benzylisoquinoline Alkaloids Metabolism.</title>
        <authorList>
            <person name="Liu X."/>
            <person name="Liu Y."/>
            <person name="Huang P."/>
            <person name="Ma Y."/>
            <person name="Qing Z."/>
            <person name="Tang Q."/>
            <person name="Cao H."/>
            <person name="Cheng P."/>
            <person name="Zheng Y."/>
            <person name="Yuan Z."/>
            <person name="Zhou Y."/>
            <person name="Liu J."/>
            <person name="Tang Z."/>
            <person name="Zhuo Y."/>
            <person name="Zhang Y."/>
            <person name="Yu L."/>
            <person name="Huang J."/>
            <person name="Yang P."/>
            <person name="Peng Q."/>
            <person name="Zhang J."/>
            <person name="Jiang W."/>
            <person name="Zhang Z."/>
            <person name="Lin K."/>
            <person name="Ro D.K."/>
            <person name="Chen X."/>
            <person name="Xiong X."/>
            <person name="Shang Y."/>
            <person name="Huang S."/>
            <person name="Zeng J."/>
        </authorList>
    </citation>
    <scope>NUCLEOTIDE SEQUENCE [LARGE SCALE GENOMIC DNA]</scope>
    <source>
        <strain evidence="4">cv. BLH2017</strain>
        <tissue evidence="3">Root</tissue>
    </source>
</reference>
<dbReference type="InterPro" id="IPR046848">
    <property type="entry name" value="E_motif"/>
</dbReference>
<feature type="repeat" description="PPR" evidence="2">
    <location>
        <begin position="13"/>
        <end position="47"/>
    </location>
</feature>
<evidence type="ECO:0000313" key="4">
    <source>
        <dbReference type="Proteomes" id="UP000195402"/>
    </source>
</evidence>
<dbReference type="NCBIfam" id="TIGR00756">
    <property type="entry name" value="PPR"/>
    <property type="match status" value="3"/>
</dbReference>
<protein>
    <submittedName>
        <fullName evidence="3">Pentatricopeptide repeat</fullName>
    </submittedName>
</protein>
<dbReference type="InterPro" id="IPR046960">
    <property type="entry name" value="PPR_At4g14850-like_plant"/>
</dbReference>
<evidence type="ECO:0000313" key="3">
    <source>
        <dbReference type="EMBL" id="OVA06901.1"/>
    </source>
</evidence>